<evidence type="ECO:0008006" key="3">
    <source>
        <dbReference type="Google" id="ProtNLM"/>
    </source>
</evidence>
<dbReference type="Pfam" id="PF11553">
    <property type="entry name" value="DUF3231"/>
    <property type="match status" value="2"/>
</dbReference>
<evidence type="ECO:0000313" key="1">
    <source>
        <dbReference type="EMBL" id="MBB6451747.1"/>
    </source>
</evidence>
<dbReference type="AlphaFoldDB" id="A0A841PS40"/>
<comment type="caution">
    <text evidence="1">The sequence shown here is derived from an EMBL/GenBank/DDBJ whole genome shotgun (WGS) entry which is preliminary data.</text>
</comment>
<evidence type="ECO:0000313" key="2">
    <source>
        <dbReference type="Proteomes" id="UP000581688"/>
    </source>
</evidence>
<reference evidence="1 2" key="1">
    <citation type="submission" date="2020-08" db="EMBL/GenBank/DDBJ databases">
        <title>Genomic Encyclopedia of Type Strains, Phase IV (KMG-IV): sequencing the most valuable type-strain genomes for metagenomic binning, comparative biology and taxonomic classification.</title>
        <authorList>
            <person name="Goeker M."/>
        </authorList>
    </citation>
    <scope>NUCLEOTIDE SEQUENCE [LARGE SCALE GENOMIC DNA]</scope>
    <source>
        <strain evidence="1 2">DSM 19612</strain>
    </source>
</reference>
<proteinExistence type="predicted"/>
<protein>
    <recommendedName>
        <fullName evidence="3">DUF3231 family protein</fullName>
    </recommendedName>
</protein>
<keyword evidence="2" id="KW-1185">Reference proteome</keyword>
<gene>
    <name evidence="1" type="ORF">HNQ94_000168</name>
</gene>
<dbReference type="Gene3D" id="1.20.1260.10">
    <property type="match status" value="2"/>
</dbReference>
<dbReference type="EMBL" id="JACHGH010000001">
    <property type="protein sequence ID" value="MBB6451747.1"/>
    <property type="molecule type" value="Genomic_DNA"/>
</dbReference>
<name>A0A841PS40_9BACI</name>
<sequence>MDHNPDLTSSELAAIWSSYMGDSLNVCVMKHFLKTVADEEIKEVIQFSKSLSEKHLDTLRSIFEKENIPIPQGYSDSDVNELAPKLFSDIFYLRYLQMMGRNGAQLNGTVLGTTYRDDIREFYTGTTSESVQLYNKVVDLMKAKGVLIRSPYIAYNSERKFVDDPTFFVGHFMKKKRPLLAVEITHLANNIEMNYVGRTLVDGFAQVVHSKEIREHMQEGYILANEIINTLEKFLKMEHISTPVSPDSNLSNSTVAPFSEKLMLGVNTMLSAISIGSLGLGVGASVRSDLITEYAQLIVRVGRFSVDTGNIAIKHRWLEKPPQLVDREKLQNTDKK</sequence>
<dbReference type="InterPro" id="IPR021617">
    <property type="entry name" value="DUF3231"/>
</dbReference>
<dbReference type="Proteomes" id="UP000581688">
    <property type="component" value="Unassembled WGS sequence"/>
</dbReference>
<organism evidence="1 2">
    <name type="scientific">Salirhabdus euzebyi</name>
    <dbReference type="NCBI Taxonomy" id="394506"/>
    <lineage>
        <taxon>Bacteria</taxon>
        <taxon>Bacillati</taxon>
        <taxon>Bacillota</taxon>
        <taxon>Bacilli</taxon>
        <taxon>Bacillales</taxon>
        <taxon>Bacillaceae</taxon>
        <taxon>Salirhabdus</taxon>
    </lineage>
</organism>
<dbReference type="InterPro" id="IPR012347">
    <property type="entry name" value="Ferritin-like"/>
</dbReference>
<accession>A0A841PS40</accession>
<dbReference type="RefSeq" id="WP_174496362.1">
    <property type="nucleotide sequence ID" value="NZ_CADDWK010000007.1"/>
</dbReference>